<name>C1N431_MICPC</name>
<dbReference type="InterPro" id="IPR011992">
    <property type="entry name" value="EF-hand-dom_pair"/>
</dbReference>
<dbReference type="AlphaFoldDB" id="C1N431"/>
<dbReference type="EMBL" id="GG663746">
    <property type="protein sequence ID" value="EEH53541.1"/>
    <property type="molecule type" value="Genomic_DNA"/>
</dbReference>
<dbReference type="GeneID" id="9687915"/>
<dbReference type="SUPFAM" id="SSF47473">
    <property type="entry name" value="EF-hand"/>
    <property type="match status" value="1"/>
</dbReference>
<dbReference type="KEGG" id="mpp:MICPUCDRAFT_52389"/>
<evidence type="ECO:0000313" key="1">
    <source>
        <dbReference type="EMBL" id="EEH53541.1"/>
    </source>
</evidence>
<proteinExistence type="predicted"/>
<protein>
    <submittedName>
        <fullName evidence="1">Predicted protein</fullName>
    </submittedName>
</protein>
<keyword evidence="2" id="KW-1185">Reference proteome</keyword>
<accession>C1N431</accession>
<evidence type="ECO:0000313" key="2">
    <source>
        <dbReference type="Proteomes" id="UP000001876"/>
    </source>
</evidence>
<reference evidence="1 2" key="1">
    <citation type="journal article" date="2009" name="Science">
        <title>Green evolution and dynamic adaptations revealed by genomes of the marine picoeukaryotes Micromonas.</title>
        <authorList>
            <person name="Worden A.Z."/>
            <person name="Lee J.H."/>
            <person name="Mock T."/>
            <person name="Rouze P."/>
            <person name="Simmons M.P."/>
            <person name="Aerts A.L."/>
            <person name="Allen A.E."/>
            <person name="Cuvelier M.L."/>
            <person name="Derelle E."/>
            <person name="Everett M.V."/>
            <person name="Foulon E."/>
            <person name="Grimwood J."/>
            <person name="Gundlach H."/>
            <person name="Henrissat B."/>
            <person name="Napoli C."/>
            <person name="McDonald S.M."/>
            <person name="Parker M.S."/>
            <person name="Rombauts S."/>
            <person name="Salamov A."/>
            <person name="Von Dassow P."/>
            <person name="Badger J.H."/>
            <person name="Coutinho P.M."/>
            <person name="Demir E."/>
            <person name="Dubchak I."/>
            <person name="Gentemann C."/>
            <person name="Eikrem W."/>
            <person name="Gready J.E."/>
            <person name="John U."/>
            <person name="Lanier W."/>
            <person name="Lindquist E.A."/>
            <person name="Lucas S."/>
            <person name="Mayer K.F."/>
            <person name="Moreau H."/>
            <person name="Not F."/>
            <person name="Otillar R."/>
            <person name="Panaud O."/>
            <person name="Pangilinan J."/>
            <person name="Paulsen I."/>
            <person name="Piegu B."/>
            <person name="Poliakov A."/>
            <person name="Robbens S."/>
            <person name="Schmutz J."/>
            <person name="Toulza E."/>
            <person name="Wyss T."/>
            <person name="Zelensky A."/>
            <person name="Zhou K."/>
            <person name="Armbrust E.V."/>
            <person name="Bhattacharya D."/>
            <person name="Goodenough U.W."/>
            <person name="Van de Peer Y."/>
            <person name="Grigoriev I.V."/>
        </authorList>
    </citation>
    <scope>NUCLEOTIDE SEQUENCE [LARGE SCALE GENOMIC DNA]</scope>
    <source>
        <strain evidence="1 2">CCMP1545</strain>
    </source>
</reference>
<gene>
    <name evidence="1" type="ORF">MICPUCDRAFT_52389</name>
</gene>
<dbReference type="Proteomes" id="UP000001876">
    <property type="component" value="Unassembled WGS sequence"/>
</dbReference>
<dbReference type="RefSeq" id="XP_003062722.1">
    <property type="nucleotide sequence ID" value="XM_003062676.1"/>
</dbReference>
<sequence length="71" mass="7661">MVLGNANEALVYAYDTLDVSDFLNGIVDEMFARADVDFTGAIDWRGFLSYARCNAFLTAWFGDLGGAGGVL</sequence>
<organism evidence="2">
    <name type="scientific">Micromonas pusilla (strain CCMP1545)</name>
    <name type="common">Picoplanktonic green alga</name>
    <dbReference type="NCBI Taxonomy" id="564608"/>
    <lineage>
        <taxon>Eukaryota</taxon>
        <taxon>Viridiplantae</taxon>
        <taxon>Chlorophyta</taxon>
        <taxon>Mamiellophyceae</taxon>
        <taxon>Mamiellales</taxon>
        <taxon>Mamiellaceae</taxon>
        <taxon>Micromonas</taxon>
    </lineage>
</organism>